<evidence type="ECO:0000256" key="9">
    <source>
        <dbReference type="ARBA" id="ARBA00023136"/>
    </source>
</evidence>
<dbReference type="EMBL" id="JAVRBK010000004">
    <property type="protein sequence ID" value="KAK5645568.1"/>
    <property type="molecule type" value="Genomic_DNA"/>
</dbReference>
<dbReference type="Gene3D" id="3.30.40.10">
    <property type="entry name" value="Zinc/RING finger domain, C3HC4 (zinc finger)"/>
    <property type="match status" value="1"/>
</dbReference>
<protein>
    <recommendedName>
        <fullName evidence="11">RING-CH-type domain-containing protein</fullName>
    </recommendedName>
</protein>
<dbReference type="PANTHER" id="PTHR46065">
    <property type="entry name" value="E3 UBIQUITIN-PROTEIN LIGASE MARCH 2/3 FAMILY MEMBER"/>
    <property type="match status" value="1"/>
</dbReference>
<feature type="transmembrane region" description="Helical" evidence="10">
    <location>
        <begin position="241"/>
        <end position="264"/>
    </location>
</feature>
<gene>
    <name evidence="12" type="ORF">RI129_006868</name>
</gene>
<keyword evidence="8 10" id="KW-1133">Transmembrane helix</keyword>
<evidence type="ECO:0000259" key="11">
    <source>
        <dbReference type="PROSITE" id="PS51292"/>
    </source>
</evidence>
<reference evidence="12 13" key="1">
    <citation type="journal article" date="2024" name="Insects">
        <title>An Improved Chromosome-Level Genome Assembly of the Firefly Pyrocoelia pectoralis.</title>
        <authorList>
            <person name="Fu X."/>
            <person name="Meyer-Rochow V.B."/>
            <person name="Ballantyne L."/>
            <person name="Zhu X."/>
        </authorList>
    </citation>
    <scope>NUCLEOTIDE SEQUENCE [LARGE SCALE GENOMIC DNA]</scope>
    <source>
        <strain evidence="12">XCY_ONT2</strain>
    </source>
</reference>
<evidence type="ECO:0000256" key="1">
    <source>
        <dbReference type="ARBA" id="ARBA00004141"/>
    </source>
</evidence>
<evidence type="ECO:0000256" key="5">
    <source>
        <dbReference type="ARBA" id="ARBA00022771"/>
    </source>
</evidence>
<dbReference type="GO" id="GO:0004842">
    <property type="term" value="F:ubiquitin-protein transferase activity"/>
    <property type="evidence" value="ECO:0007669"/>
    <property type="project" value="TreeGrafter"/>
</dbReference>
<evidence type="ECO:0000256" key="7">
    <source>
        <dbReference type="ARBA" id="ARBA00022833"/>
    </source>
</evidence>
<evidence type="ECO:0000313" key="12">
    <source>
        <dbReference type="EMBL" id="KAK5645568.1"/>
    </source>
</evidence>
<keyword evidence="6" id="KW-0833">Ubl conjugation pathway</keyword>
<keyword evidence="4" id="KW-0479">Metal-binding</keyword>
<keyword evidence="2" id="KW-0808">Transferase</keyword>
<evidence type="ECO:0000256" key="6">
    <source>
        <dbReference type="ARBA" id="ARBA00022786"/>
    </source>
</evidence>
<dbReference type="Proteomes" id="UP001329430">
    <property type="component" value="Chromosome 4"/>
</dbReference>
<dbReference type="InterPro" id="IPR013083">
    <property type="entry name" value="Znf_RING/FYVE/PHD"/>
</dbReference>
<dbReference type="SUPFAM" id="SSF57850">
    <property type="entry name" value="RING/U-box"/>
    <property type="match status" value="1"/>
</dbReference>
<evidence type="ECO:0000256" key="10">
    <source>
        <dbReference type="SAM" id="Phobius"/>
    </source>
</evidence>
<dbReference type="PANTHER" id="PTHR46065:SF3">
    <property type="entry name" value="FI20425P1"/>
    <property type="match status" value="1"/>
</dbReference>
<proteinExistence type="predicted"/>
<keyword evidence="7" id="KW-0862">Zinc</keyword>
<feature type="domain" description="RING-CH-type" evidence="11">
    <location>
        <begin position="154"/>
        <end position="214"/>
    </location>
</feature>
<dbReference type="Pfam" id="PF12906">
    <property type="entry name" value="RINGv"/>
    <property type="match status" value="1"/>
</dbReference>
<evidence type="ECO:0000256" key="4">
    <source>
        <dbReference type="ARBA" id="ARBA00022723"/>
    </source>
</evidence>
<dbReference type="AlphaFoldDB" id="A0AAN7VEZ4"/>
<keyword evidence="3 10" id="KW-0812">Transmembrane</keyword>
<dbReference type="GO" id="GO:0016020">
    <property type="term" value="C:membrane"/>
    <property type="evidence" value="ECO:0007669"/>
    <property type="project" value="UniProtKB-SubCell"/>
</dbReference>
<dbReference type="GO" id="GO:0008270">
    <property type="term" value="F:zinc ion binding"/>
    <property type="evidence" value="ECO:0007669"/>
    <property type="project" value="UniProtKB-KW"/>
</dbReference>
<keyword evidence="9 10" id="KW-0472">Membrane</keyword>
<dbReference type="SMART" id="SM00744">
    <property type="entry name" value="RINGv"/>
    <property type="match status" value="1"/>
</dbReference>
<evidence type="ECO:0000256" key="8">
    <source>
        <dbReference type="ARBA" id="ARBA00022989"/>
    </source>
</evidence>
<evidence type="ECO:0000256" key="3">
    <source>
        <dbReference type="ARBA" id="ARBA00022692"/>
    </source>
</evidence>
<dbReference type="PROSITE" id="PS51292">
    <property type="entry name" value="ZF_RING_CH"/>
    <property type="match status" value="1"/>
</dbReference>
<dbReference type="GO" id="GO:0016567">
    <property type="term" value="P:protein ubiquitination"/>
    <property type="evidence" value="ECO:0007669"/>
    <property type="project" value="TreeGrafter"/>
</dbReference>
<sequence length="341" mass="38727">MSEQVKRNIYRQSSQEQQKKVVVSIVLSKSTTNELQLNLPFIEDFEGESSNETVARNSASSVYNLNKLFESNHSLKKRRVSTDTAYFSSKLTDSLSSLEIDESGDDVDNSSSDEKLKEVEIFTRPLLSFNSTVHESCIDCDRNNVYVSVLGRHESSEWLKICRICHGGESIGDLLSPCNCRGSMALTHIDCLERWLKESTNSHCELCRYRYTIVREPKYGILQSIFVFILHPDDDDRLKDLVLDIASFIICICTTATVLSNYTLSILSTSATRTTTHIFDALQIIEFSSVLGIVLTECVYTSVLLHSLKQHVLAWKAWYRTKCDLKVILSKSKQSVIYEVE</sequence>
<comment type="caution">
    <text evidence="12">The sequence shown here is derived from an EMBL/GenBank/DDBJ whole genome shotgun (WGS) entry which is preliminary data.</text>
</comment>
<feature type="transmembrane region" description="Helical" evidence="10">
    <location>
        <begin position="284"/>
        <end position="305"/>
    </location>
</feature>
<organism evidence="12 13">
    <name type="scientific">Pyrocoelia pectoralis</name>
    <dbReference type="NCBI Taxonomy" id="417401"/>
    <lineage>
        <taxon>Eukaryota</taxon>
        <taxon>Metazoa</taxon>
        <taxon>Ecdysozoa</taxon>
        <taxon>Arthropoda</taxon>
        <taxon>Hexapoda</taxon>
        <taxon>Insecta</taxon>
        <taxon>Pterygota</taxon>
        <taxon>Neoptera</taxon>
        <taxon>Endopterygota</taxon>
        <taxon>Coleoptera</taxon>
        <taxon>Polyphaga</taxon>
        <taxon>Elateriformia</taxon>
        <taxon>Elateroidea</taxon>
        <taxon>Lampyridae</taxon>
        <taxon>Lampyrinae</taxon>
        <taxon>Pyrocoelia</taxon>
    </lineage>
</organism>
<evidence type="ECO:0000313" key="13">
    <source>
        <dbReference type="Proteomes" id="UP001329430"/>
    </source>
</evidence>
<keyword evidence="13" id="KW-1185">Reference proteome</keyword>
<dbReference type="InterPro" id="IPR011016">
    <property type="entry name" value="Znf_RING-CH"/>
</dbReference>
<comment type="subcellular location">
    <subcellularLocation>
        <location evidence="1">Membrane</location>
        <topology evidence="1">Multi-pass membrane protein</topology>
    </subcellularLocation>
</comment>
<accession>A0AAN7VEZ4</accession>
<keyword evidence="5" id="KW-0863">Zinc-finger</keyword>
<evidence type="ECO:0000256" key="2">
    <source>
        <dbReference type="ARBA" id="ARBA00022679"/>
    </source>
</evidence>
<name>A0AAN7VEZ4_9COLE</name>